<comment type="caution">
    <text evidence="7">The sequence shown here is derived from an EMBL/GenBank/DDBJ whole genome shotgun (WGS) entry which is preliminary data.</text>
</comment>
<evidence type="ECO:0000313" key="8">
    <source>
        <dbReference type="Proteomes" id="UP000050482"/>
    </source>
</evidence>
<evidence type="ECO:0000259" key="6">
    <source>
        <dbReference type="Pfam" id="PF07685"/>
    </source>
</evidence>
<evidence type="ECO:0000256" key="3">
    <source>
        <dbReference type="ARBA" id="ARBA00022962"/>
    </source>
</evidence>
<dbReference type="InterPro" id="IPR011698">
    <property type="entry name" value="GATase_3"/>
</dbReference>
<dbReference type="InterPro" id="IPR047045">
    <property type="entry name" value="CobQ_N"/>
</dbReference>
<dbReference type="InterPro" id="IPR004459">
    <property type="entry name" value="CobQ_synth"/>
</dbReference>
<protein>
    <recommendedName>
        <fullName evidence="4">Cobyric acid synthase</fullName>
    </recommendedName>
</protein>
<dbReference type="PANTHER" id="PTHR21343">
    <property type="entry name" value="DETHIOBIOTIN SYNTHETASE"/>
    <property type="match status" value="1"/>
</dbReference>
<name>A0A0P9EEW9_9BACL</name>
<keyword evidence="2 4" id="KW-0169">Cobalamin biosynthesis</keyword>
<evidence type="ECO:0000256" key="2">
    <source>
        <dbReference type="ARBA" id="ARBA00022573"/>
    </source>
</evidence>
<dbReference type="PROSITE" id="PS51274">
    <property type="entry name" value="GATASE_COBBQ"/>
    <property type="match status" value="1"/>
</dbReference>
<dbReference type="SUPFAM" id="SSF52540">
    <property type="entry name" value="P-loop containing nucleoside triphosphate hydrolases"/>
    <property type="match status" value="1"/>
</dbReference>
<evidence type="ECO:0000259" key="5">
    <source>
        <dbReference type="Pfam" id="PF01656"/>
    </source>
</evidence>
<dbReference type="AlphaFoldDB" id="A0A0P9EEW9"/>
<feature type="domain" description="CobQ/CobB/MinD/ParA nucleotide binding" evidence="5">
    <location>
        <begin position="5"/>
        <end position="232"/>
    </location>
</feature>
<comment type="similarity">
    <text evidence="4">Belongs to the CobB/CobQ family. CobQ subfamily.</text>
</comment>
<dbReference type="Proteomes" id="UP000050482">
    <property type="component" value="Unassembled WGS sequence"/>
</dbReference>
<feature type="domain" description="CobB/CobQ-like glutamine amidotransferase" evidence="6">
    <location>
        <begin position="257"/>
        <end position="455"/>
    </location>
</feature>
<organism evidence="7 8">
    <name type="scientific">Alicyclobacillus ferrooxydans</name>
    <dbReference type="NCBI Taxonomy" id="471514"/>
    <lineage>
        <taxon>Bacteria</taxon>
        <taxon>Bacillati</taxon>
        <taxon>Bacillota</taxon>
        <taxon>Bacilli</taxon>
        <taxon>Bacillales</taxon>
        <taxon>Alicyclobacillaceae</taxon>
        <taxon>Alicyclobacillus</taxon>
    </lineage>
</organism>
<keyword evidence="3 4" id="KW-0315">Glutamine amidotransferase</keyword>
<dbReference type="GO" id="GO:0009236">
    <property type="term" value="P:cobalamin biosynthetic process"/>
    <property type="evidence" value="ECO:0007669"/>
    <property type="project" value="UniProtKB-UniRule"/>
</dbReference>
<dbReference type="Gene3D" id="3.40.50.880">
    <property type="match status" value="1"/>
</dbReference>
<keyword evidence="8" id="KW-1185">Reference proteome</keyword>
<dbReference type="RefSeq" id="WP_054971250.1">
    <property type="nucleotide sequence ID" value="NZ_LJCO01000096.1"/>
</dbReference>
<dbReference type="InterPro" id="IPR002586">
    <property type="entry name" value="CobQ/CobB/MinD/ParA_Nub-bd_dom"/>
</dbReference>
<proteinExistence type="inferred from homology"/>
<dbReference type="CDD" id="cd05389">
    <property type="entry name" value="CobQ_N"/>
    <property type="match status" value="1"/>
</dbReference>
<dbReference type="InterPro" id="IPR029062">
    <property type="entry name" value="Class_I_gatase-like"/>
</dbReference>
<dbReference type="Pfam" id="PF07685">
    <property type="entry name" value="GATase_3"/>
    <property type="match status" value="1"/>
</dbReference>
<evidence type="ECO:0000313" key="7">
    <source>
        <dbReference type="EMBL" id="KPV40882.1"/>
    </source>
</evidence>
<dbReference type="GO" id="GO:0003824">
    <property type="term" value="F:catalytic activity"/>
    <property type="evidence" value="ECO:0007669"/>
    <property type="project" value="InterPro"/>
</dbReference>
<sequence>MTRSLMVVGTSSNVGKSILATALCRILTQDGHRVAPFKAQNMSLNSAVTPSGREIGRAQAVQAEACGILSNEHMNPVLLKPTGNMQSQIVLQGRPIGTRSAKDYFYDEKELLWRAVAESYQFLAQRHDIIVIEGAGSPVEMNLKQRDIANMRTAKMADAGVLLIADIDRGGVFASIVGTLQLLDPDEKKLVKGILINKFRGDARLFDEGRRWIEDYTGVPVLGVIPYIPNLAIDEEDSVGLSGDRYHQVKPIRNGIRVGIVQLPHISNFTDFDPLFLEPGVDTSFCTSSEDLHHVDAIVIPGTKSTLMDLRWLDNTGWTASIQRTVRGGAHVLGICGGYQMLGMEVHDPEHFESEIDTSSGLGLFDTVTTIHADKTTVLVEGEFAGEFTGIPVKGYEIHMGVTEFSGTQNPLAMTYRVYSDGVHTPPSDSPIPEGHISTDGRIIGTYLHGVFHNDVFRNVWLNRIRHDKGLPLQEKITNVRALRTEEFDRLAQVVRTHLDMGKLYDVLGLA</sequence>
<dbReference type="PANTHER" id="PTHR21343:SF1">
    <property type="entry name" value="COBYRIC ACID SYNTHASE"/>
    <property type="match status" value="1"/>
</dbReference>
<dbReference type="GO" id="GO:0015420">
    <property type="term" value="F:ABC-type vitamin B12 transporter activity"/>
    <property type="evidence" value="ECO:0007669"/>
    <property type="project" value="UniProtKB-UniRule"/>
</dbReference>
<dbReference type="STRING" id="471514.AN477_21605"/>
<dbReference type="CDD" id="cd01750">
    <property type="entry name" value="GATase1_CobQ"/>
    <property type="match status" value="1"/>
</dbReference>
<accession>A0A0P9EEW9</accession>
<dbReference type="InterPro" id="IPR033949">
    <property type="entry name" value="CobQ_GATase1"/>
</dbReference>
<dbReference type="Gene3D" id="3.40.50.300">
    <property type="entry name" value="P-loop containing nucleotide triphosphate hydrolases"/>
    <property type="match status" value="1"/>
</dbReference>
<feature type="active site" evidence="4">
    <location>
        <position position="449"/>
    </location>
</feature>
<dbReference type="InterPro" id="IPR027417">
    <property type="entry name" value="P-loop_NTPase"/>
</dbReference>
<dbReference type="SUPFAM" id="SSF52317">
    <property type="entry name" value="Class I glutamine amidotransferase-like"/>
    <property type="match status" value="1"/>
</dbReference>
<dbReference type="HAMAP" id="MF_00028">
    <property type="entry name" value="CobQ"/>
    <property type="match status" value="1"/>
</dbReference>
<dbReference type="PATRIC" id="fig|471514.4.peg.1833"/>
<reference evidence="7 8" key="1">
    <citation type="submission" date="2015-09" db="EMBL/GenBank/DDBJ databases">
        <title>Draft genome sequence of Alicyclobacillus ferrooxydans DSM 22381.</title>
        <authorList>
            <person name="Hemp J."/>
        </authorList>
    </citation>
    <scope>NUCLEOTIDE SEQUENCE [LARGE SCALE GENOMIC DNA]</scope>
    <source>
        <strain evidence="7 8">TC-34</strain>
    </source>
</reference>
<dbReference type="EMBL" id="LJCO01000096">
    <property type="protein sequence ID" value="KPV40882.1"/>
    <property type="molecule type" value="Genomic_DNA"/>
</dbReference>
<gene>
    <name evidence="4" type="primary">cobQ</name>
    <name evidence="7" type="ORF">AN477_21605</name>
</gene>
<dbReference type="Pfam" id="PF01656">
    <property type="entry name" value="CbiA"/>
    <property type="match status" value="1"/>
</dbReference>
<feature type="active site" description="Nucleophile" evidence="4">
    <location>
        <position position="336"/>
    </location>
</feature>
<evidence type="ECO:0000256" key="1">
    <source>
        <dbReference type="ARBA" id="ARBA00004953"/>
    </source>
</evidence>
<comment type="pathway">
    <text evidence="1 4">Cofactor biosynthesis; adenosylcobalamin biosynthesis.</text>
</comment>
<dbReference type="NCBIfam" id="TIGR00313">
    <property type="entry name" value="cobQ"/>
    <property type="match status" value="1"/>
</dbReference>
<dbReference type="OrthoDB" id="9808302at2"/>
<dbReference type="UniPathway" id="UPA00148"/>
<evidence type="ECO:0000256" key="4">
    <source>
        <dbReference type="HAMAP-Rule" id="MF_00028"/>
    </source>
</evidence>
<comment type="function">
    <text evidence="4">Catalyzes amidations at positions B, D, E, and G on adenosylcobyrinic A,C-diamide. NH(2) groups are provided by glutamine, and one molecule of ATP is hydrogenolyzed for each amidation.</text>
</comment>
<dbReference type="NCBIfam" id="NF001989">
    <property type="entry name" value="PRK00784.1"/>
    <property type="match status" value="1"/>
</dbReference>